<dbReference type="AlphaFoldDB" id="A0A922D6N9"/>
<feature type="region of interest" description="Disordered" evidence="1">
    <location>
        <begin position="1"/>
        <end position="20"/>
    </location>
</feature>
<evidence type="ECO:0000313" key="4">
    <source>
        <dbReference type="Proteomes" id="UP000811246"/>
    </source>
</evidence>
<organism evidence="3 4">
    <name type="scientific">Carya illinoinensis</name>
    <name type="common">Pecan</name>
    <dbReference type="NCBI Taxonomy" id="32201"/>
    <lineage>
        <taxon>Eukaryota</taxon>
        <taxon>Viridiplantae</taxon>
        <taxon>Streptophyta</taxon>
        <taxon>Embryophyta</taxon>
        <taxon>Tracheophyta</taxon>
        <taxon>Spermatophyta</taxon>
        <taxon>Magnoliopsida</taxon>
        <taxon>eudicotyledons</taxon>
        <taxon>Gunneridae</taxon>
        <taxon>Pentapetalae</taxon>
        <taxon>rosids</taxon>
        <taxon>fabids</taxon>
        <taxon>Fagales</taxon>
        <taxon>Juglandaceae</taxon>
        <taxon>Carya</taxon>
    </lineage>
</organism>
<gene>
    <name evidence="3" type="ORF">I3842_15G091600</name>
</gene>
<evidence type="ECO:0000256" key="2">
    <source>
        <dbReference type="SAM" id="Phobius"/>
    </source>
</evidence>
<proteinExistence type="predicted"/>
<keyword evidence="2" id="KW-0812">Transmembrane</keyword>
<dbReference type="EMBL" id="CM031839">
    <property type="protein sequence ID" value="KAG6675236.1"/>
    <property type="molecule type" value="Genomic_DNA"/>
</dbReference>
<protein>
    <submittedName>
        <fullName evidence="3">Uncharacterized protein</fullName>
    </submittedName>
</protein>
<comment type="caution">
    <text evidence="3">The sequence shown here is derived from an EMBL/GenBank/DDBJ whole genome shotgun (WGS) entry which is preliminary data.</text>
</comment>
<name>A0A922D6N9_CARIL</name>
<reference evidence="3" key="1">
    <citation type="submission" date="2021-01" db="EMBL/GenBank/DDBJ databases">
        <authorList>
            <person name="Lovell J.T."/>
            <person name="Bentley N."/>
            <person name="Bhattarai G."/>
            <person name="Jenkins J.W."/>
            <person name="Sreedasyam A."/>
            <person name="Alarcon Y."/>
            <person name="Bock C."/>
            <person name="Boston L."/>
            <person name="Carlson J."/>
            <person name="Cervantes K."/>
            <person name="Clermont K."/>
            <person name="Krom N."/>
            <person name="Kubenka K."/>
            <person name="Mamidi S."/>
            <person name="Mattison C."/>
            <person name="Monteros M."/>
            <person name="Pisani C."/>
            <person name="Plott C."/>
            <person name="Rajasekar S."/>
            <person name="Rhein H.S."/>
            <person name="Rohla C."/>
            <person name="Song M."/>
            <person name="Hilaire R.S."/>
            <person name="Shu S."/>
            <person name="Wells L."/>
            <person name="Wang X."/>
            <person name="Webber J."/>
            <person name="Heerema R.J."/>
            <person name="Klein P."/>
            <person name="Conner P."/>
            <person name="Grauke L."/>
            <person name="Grimwood J."/>
            <person name="Schmutz J."/>
            <person name="Randall J.J."/>
        </authorList>
    </citation>
    <scope>NUCLEOTIDE SEQUENCE</scope>
    <source>
        <tissue evidence="3">Leaf</tissue>
    </source>
</reference>
<accession>A0A922D6N9</accession>
<feature type="transmembrane region" description="Helical" evidence="2">
    <location>
        <begin position="58"/>
        <end position="82"/>
    </location>
</feature>
<sequence length="139" mass="15358">MPCSTNAGTLLGHAEPTHGTSSKAQATCLGCEPAAMSQLSPAVGHYTPRAIMDPCKSYVIAFIYLFILSILPIDFLGVSTFVRSIYRTIRHFILHLLTIPFEDGLLFLRSSIGSLHLGYLGAIREFQKDEHYHAICEFV</sequence>
<keyword evidence="2" id="KW-0472">Membrane</keyword>
<evidence type="ECO:0000313" key="3">
    <source>
        <dbReference type="EMBL" id="KAG6675236.1"/>
    </source>
</evidence>
<evidence type="ECO:0000256" key="1">
    <source>
        <dbReference type="SAM" id="MobiDB-lite"/>
    </source>
</evidence>
<keyword evidence="2" id="KW-1133">Transmembrane helix</keyword>
<dbReference type="Proteomes" id="UP000811246">
    <property type="component" value="Chromosome 15"/>
</dbReference>